<evidence type="ECO:0000256" key="2">
    <source>
        <dbReference type="ARBA" id="ARBA00023012"/>
    </source>
</evidence>
<keyword evidence="3" id="KW-0805">Transcription regulation</keyword>
<dbReference type="EMBL" id="AP018448">
    <property type="protein sequence ID" value="BBC32803.1"/>
    <property type="molecule type" value="Genomic_DNA"/>
</dbReference>
<keyword evidence="10" id="KW-1185">Reference proteome</keyword>
<dbReference type="Pfam" id="PF00486">
    <property type="entry name" value="Trans_reg_C"/>
    <property type="match status" value="1"/>
</dbReference>
<dbReference type="Proteomes" id="UP001321542">
    <property type="component" value="Chromosome"/>
</dbReference>
<evidence type="ECO:0000256" key="5">
    <source>
        <dbReference type="ARBA" id="ARBA00023163"/>
    </source>
</evidence>
<keyword evidence="5" id="KW-0804">Transcription</keyword>
<dbReference type="SUPFAM" id="SSF48452">
    <property type="entry name" value="TPR-like"/>
    <property type="match status" value="1"/>
</dbReference>
<evidence type="ECO:0000256" key="6">
    <source>
        <dbReference type="PROSITE-ProRule" id="PRU01091"/>
    </source>
</evidence>
<evidence type="ECO:0000313" key="10">
    <source>
        <dbReference type="Proteomes" id="UP001321542"/>
    </source>
</evidence>
<dbReference type="Pfam" id="PF03704">
    <property type="entry name" value="BTAD"/>
    <property type="match status" value="1"/>
</dbReference>
<evidence type="ECO:0000256" key="7">
    <source>
        <dbReference type="SAM" id="MobiDB-lite"/>
    </source>
</evidence>
<dbReference type="InterPro" id="IPR051677">
    <property type="entry name" value="AfsR-DnrI-RedD_regulator"/>
</dbReference>
<comment type="similarity">
    <text evidence="1">Belongs to the AfsR/DnrI/RedD regulatory family.</text>
</comment>
<keyword evidence="4 6" id="KW-0238">DNA-binding</keyword>
<dbReference type="InterPro" id="IPR036388">
    <property type="entry name" value="WH-like_DNA-bd_sf"/>
</dbReference>
<dbReference type="SMART" id="SM00862">
    <property type="entry name" value="Trans_reg_C"/>
    <property type="match status" value="1"/>
</dbReference>
<dbReference type="Gene3D" id="1.10.10.10">
    <property type="entry name" value="Winged helix-like DNA-binding domain superfamily/Winged helix DNA-binding domain"/>
    <property type="match status" value="1"/>
</dbReference>
<evidence type="ECO:0000256" key="3">
    <source>
        <dbReference type="ARBA" id="ARBA00023015"/>
    </source>
</evidence>
<feature type="region of interest" description="Disordered" evidence="7">
    <location>
        <begin position="254"/>
        <end position="296"/>
    </location>
</feature>
<sequence>MVQIHVLGPMTVFDEESEPVILPPKPRKLLALLAVNADRAISVNALMQELWGNNPPRTATATIQTYIGHVRRILAEALRTSVAVVSEEILITEGSSYVLSTSRVALDITEYELLAEEGTAAVERGEFDRGSDLLRRALALWRGPALVNVEAGELLSARIVHLDESLICVEEQRIYADLQRGAHRTLVPELTGLTARHPLHENFHRHLMLALYRSGRRAEALAVMRRLRTRLVEELGLEPSPFLIQLEQDILRGEPSLDEPEPGFTDQGPRRHPARAVGGGTVRHRHLPMSAMQPTG</sequence>
<evidence type="ECO:0000256" key="1">
    <source>
        <dbReference type="ARBA" id="ARBA00005820"/>
    </source>
</evidence>
<dbReference type="PANTHER" id="PTHR35807">
    <property type="entry name" value="TRANSCRIPTIONAL REGULATOR REDD-RELATED"/>
    <property type="match status" value="1"/>
</dbReference>
<evidence type="ECO:0000256" key="4">
    <source>
        <dbReference type="ARBA" id="ARBA00023125"/>
    </source>
</evidence>
<dbReference type="InterPro" id="IPR001867">
    <property type="entry name" value="OmpR/PhoB-type_DNA-bd"/>
</dbReference>
<dbReference type="PANTHER" id="PTHR35807:SF1">
    <property type="entry name" value="TRANSCRIPTIONAL REGULATOR REDD"/>
    <property type="match status" value="1"/>
</dbReference>
<feature type="domain" description="OmpR/PhoB-type" evidence="8">
    <location>
        <begin position="1"/>
        <end position="101"/>
    </location>
</feature>
<reference evidence="9 10" key="2">
    <citation type="journal article" date="2023" name="ChemBioChem">
        <title>Acyltransferase Domain Exchange between Two Independent Type I Polyketide Synthases in the Same Producer Strain of Macrolide Antibiotics.</title>
        <authorList>
            <person name="Kudo F."/>
            <person name="Kishikawa K."/>
            <person name="Tsuboi K."/>
            <person name="Kido T."/>
            <person name="Usui T."/>
            <person name="Hashimoto J."/>
            <person name="Shin-Ya K."/>
            <person name="Miyanaga A."/>
            <person name="Eguchi T."/>
        </authorList>
    </citation>
    <scope>NUCLEOTIDE SEQUENCE [LARGE SCALE GENOMIC DNA]</scope>
    <source>
        <strain evidence="9 10">A-8890</strain>
    </source>
</reference>
<evidence type="ECO:0000259" key="8">
    <source>
        <dbReference type="PROSITE" id="PS51755"/>
    </source>
</evidence>
<feature type="DNA-binding region" description="OmpR/PhoB-type" evidence="6">
    <location>
        <begin position="1"/>
        <end position="101"/>
    </location>
</feature>
<dbReference type="InterPro" id="IPR016032">
    <property type="entry name" value="Sig_transdc_resp-reg_C-effctor"/>
</dbReference>
<dbReference type="SMART" id="SM01043">
    <property type="entry name" value="BTAD"/>
    <property type="match status" value="1"/>
</dbReference>
<name>A0ABM7F8H8_9ACTN</name>
<dbReference type="Gene3D" id="1.25.40.10">
    <property type="entry name" value="Tetratricopeptide repeat domain"/>
    <property type="match status" value="1"/>
</dbReference>
<protein>
    <recommendedName>
        <fullName evidence="8">OmpR/PhoB-type domain-containing protein</fullName>
    </recommendedName>
</protein>
<gene>
    <name evidence="9" type="ORF">SGFS_040970</name>
</gene>
<dbReference type="SUPFAM" id="SSF46894">
    <property type="entry name" value="C-terminal effector domain of the bipartite response regulators"/>
    <property type="match status" value="1"/>
</dbReference>
<accession>A0ABM7F8H8</accession>
<organism evidence="9 10">
    <name type="scientific">Streptomyces graminofaciens</name>
    <dbReference type="NCBI Taxonomy" id="68212"/>
    <lineage>
        <taxon>Bacteria</taxon>
        <taxon>Bacillati</taxon>
        <taxon>Actinomycetota</taxon>
        <taxon>Actinomycetes</taxon>
        <taxon>Kitasatosporales</taxon>
        <taxon>Streptomycetaceae</taxon>
        <taxon>Streptomyces</taxon>
    </lineage>
</organism>
<dbReference type="InterPro" id="IPR011990">
    <property type="entry name" value="TPR-like_helical_dom_sf"/>
</dbReference>
<dbReference type="RefSeq" id="WP_286252109.1">
    <property type="nucleotide sequence ID" value="NZ_AP018448.1"/>
</dbReference>
<dbReference type="CDD" id="cd15831">
    <property type="entry name" value="BTAD"/>
    <property type="match status" value="1"/>
</dbReference>
<reference evidence="9 10" key="1">
    <citation type="journal article" date="2010" name="ChemBioChem">
        <title>Cloning and characterization of the biosynthetic gene cluster of 16-membered macrolide antibiotic FD-891: involvement of a dual functional cytochrome P450 monooxygenase catalyzing epoxidation and hydroxylation.</title>
        <authorList>
            <person name="Kudo F."/>
            <person name="Motegi A."/>
            <person name="Mizoue K."/>
            <person name="Eguchi T."/>
        </authorList>
    </citation>
    <scope>NUCLEOTIDE SEQUENCE [LARGE SCALE GENOMIC DNA]</scope>
    <source>
        <strain evidence="9 10">A-8890</strain>
    </source>
</reference>
<proteinExistence type="inferred from homology"/>
<dbReference type="InterPro" id="IPR005158">
    <property type="entry name" value="BTAD"/>
</dbReference>
<keyword evidence="2" id="KW-0902">Two-component regulatory system</keyword>
<evidence type="ECO:0000313" key="9">
    <source>
        <dbReference type="EMBL" id="BBC32803.1"/>
    </source>
</evidence>
<dbReference type="PROSITE" id="PS51755">
    <property type="entry name" value="OMPR_PHOB"/>
    <property type="match status" value="1"/>
</dbReference>